<dbReference type="AlphaFoldDB" id="A0ABD5S636"/>
<sequence>MSEPVPFTDVYVDDEIVDRVGDVLEGKRWVKGPETDAFEEAFAAACGVDHAVGVNSGTAALLLATKAVG</sequence>
<proteinExistence type="predicted"/>
<comment type="caution">
    <text evidence="1">The sequence shown here is derived from an EMBL/GenBank/DDBJ whole genome shotgun (WGS) entry which is preliminary data.</text>
</comment>
<dbReference type="EMBL" id="JBHSWU010001262">
    <property type="protein sequence ID" value="MFC6726618.1"/>
    <property type="molecule type" value="Genomic_DNA"/>
</dbReference>
<accession>A0ABD5S636</accession>
<evidence type="ECO:0000313" key="1">
    <source>
        <dbReference type="EMBL" id="MFC6726618.1"/>
    </source>
</evidence>
<gene>
    <name evidence="1" type="ORF">ACFQE1_20060</name>
</gene>
<keyword evidence="1" id="KW-0808">Transferase</keyword>
<dbReference type="InterPro" id="IPR000653">
    <property type="entry name" value="DegT/StrS_aminotransferase"/>
</dbReference>
<dbReference type="InterPro" id="IPR015424">
    <property type="entry name" value="PyrdxlP-dep_Trfase"/>
</dbReference>
<keyword evidence="2" id="KW-1185">Reference proteome</keyword>
<feature type="non-terminal residue" evidence="1">
    <location>
        <position position="69"/>
    </location>
</feature>
<keyword evidence="1" id="KW-0032">Aminotransferase</keyword>
<dbReference type="InterPro" id="IPR015421">
    <property type="entry name" value="PyrdxlP-dep_Trfase_major"/>
</dbReference>
<name>A0ABD5S636_9EURY</name>
<dbReference type="SUPFAM" id="SSF53383">
    <property type="entry name" value="PLP-dependent transferases"/>
    <property type="match status" value="1"/>
</dbReference>
<dbReference type="Pfam" id="PF01041">
    <property type="entry name" value="DegT_DnrJ_EryC1"/>
    <property type="match status" value="1"/>
</dbReference>
<dbReference type="Proteomes" id="UP001596328">
    <property type="component" value="Unassembled WGS sequence"/>
</dbReference>
<dbReference type="GO" id="GO:0008483">
    <property type="term" value="F:transaminase activity"/>
    <property type="evidence" value="ECO:0007669"/>
    <property type="project" value="UniProtKB-KW"/>
</dbReference>
<protein>
    <submittedName>
        <fullName evidence="1">DegT/DnrJ/EryC1/StrS family aminotransferase</fullName>
    </submittedName>
</protein>
<evidence type="ECO:0000313" key="2">
    <source>
        <dbReference type="Proteomes" id="UP001596328"/>
    </source>
</evidence>
<reference evidence="1 2" key="1">
    <citation type="journal article" date="2019" name="Int. J. Syst. Evol. Microbiol.">
        <title>The Global Catalogue of Microorganisms (GCM) 10K type strain sequencing project: providing services to taxonomists for standard genome sequencing and annotation.</title>
        <authorList>
            <consortium name="The Broad Institute Genomics Platform"/>
            <consortium name="The Broad Institute Genome Sequencing Center for Infectious Disease"/>
            <person name="Wu L."/>
            <person name="Ma J."/>
        </authorList>
    </citation>
    <scope>NUCLEOTIDE SEQUENCE [LARGE SCALE GENOMIC DNA]</scope>
    <source>
        <strain evidence="1 2">NBRC 111368</strain>
    </source>
</reference>
<dbReference type="Gene3D" id="3.40.640.10">
    <property type="entry name" value="Type I PLP-dependent aspartate aminotransferase-like (Major domain)"/>
    <property type="match status" value="1"/>
</dbReference>
<organism evidence="1 2">
    <name type="scientific">Halobium palmae</name>
    <dbReference type="NCBI Taxonomy" id="1776492"/>
    <lineage>
        <taxon>Archaea</taxon>
        <taxon>Methanobacteriati</taxon>
        <taxon>Methanobacteriota</taxon>
        <taxon>Stenosarchaea group</taxon>
        <taxon>Halobacteria</taxon>
        <taxon>Halobacteriales</taxon>
        <taxon>Haloferacaceae</taxon>
        <taxon>Halobium</taxon>
    </lineage>
</organism>